<evidence type="ECO:0000256" key="1">
    <source>
        <dbReference type="ARBA" id="ARBA00000971"/>
    </source>
</evidence>
<gene>
    <name evidence="8" type="ORF">GXM_07652</name>
</gene>
<dbReference type="PROSITE" id="PS50198">
    <property type="entry name" value="PPIC_PPIASE_2"/>
    <property type="match status" value="1"/>
</dbReference>
<evidence type="ECO:0000259" key="7">
    <source>
        <dbReference type="PROSITE" id="PS50198"/>
    </source>
</evidence>
<dbReference type="SUPFAM" id="SSF54534">
    <property type="entry name" value="FKBP-like"/>
    <property type="match status" value="1"/>
</dbReference>
<dbReference type="InterPro" id="IPR027304">
    <property type="entry name" value="Trigger_fact/SurA_dom_sf"/>
</dbReference>
<dbReference type="InterPro" id="IPR050245">
    <property type="entry name" value="PrsA_foldase"/>
</dbReference>
<keyword evidence="3" id="KW-0732">Signal</keyword>
<keyword evidence="9" id="KW-1185">Reference proteome</keyword>
<dbReference type="SUPFAM" id="SSF109998">
    <property type="entry name" value="Triger factor/SurA peptide-binding domain-like"/>
    <property type="match status" value="1"/>
</dbReference>
<reference evidence="8 9" key="1">
    <citation type="submission" date="2019-10" db="EMBL/GenBank/DDBJ databases">
        <title>Genomic and transcriptomic insights into the perfect genentic adaptation of a filamentous nitrogen-fixing cyanobacterium to rice fields.</title>
        <authorList>
            <person name="Chen Z."/>
        </authorList>
    </citation>
    <scope>NUCLEOTIDE SEQUENCE [LARGE SCALE GENOMIC DNA]</scope>
    <source>
        <strain evidence="8">CCNUC1</strain>
    </source>
</reference>
<dbReference type="EC" id="5.2.1.8" evidence="2"/>
<protein>
    <recommendedName>
        <fullName evidence="2">peptidylprolyl isomerase</fullName>
        <ecNumber evidence="2">5.2.1.8</ecNumber>
    </recommendedName>
</protein>
<evidence type="ECO:0000256" key="6">
    <source>
        <dbReference type="PROSITE-ProRule" id="PRU00278"/>
    </source>
</evidence>
<dbReference type="InterPro" id="IPR046357">
    <property type="entry name" value="PPIase_dom_sf"/>
</dbReference>
<dbReference type="RefSeq" id="WP_152591274.1">
    <property type="nucleotide sequence ID" value="NZ_CP045227.1"/>
</dbReference>
<name>A0A5P8WBJ4_9NOSO</name>
<dbReference type="PANTHER" id="PTHR47245:SF1">
    <property type="entry name" value="FOLDASE PROTEIN PRSA"/>
    <property type="match status" value="1"/>
</dbReference>
<evidence type="ECO:0000256" key="4">
    <source>
        <dbReference type="ARBA" id="ARBA00023110"/>
    </source>
</evidence>
<dbReference type="Pfam" id="PF00639">
    <property type="entry name" value="Rotamase"/>
    <property type="match status" value="1"/>
</dbReference>
<evidence type="ECO:0000313" key="9">
    <source>
        <dbReference type="Proteomes" id="UP000326678"/>
    </source>
</evidence>
<sequence length="263" mass="29876">MPKILNVSSKDILHQVKIMCQTPSFLEAIATRKIITDAALEAGIEIKQEELQEAADNLRLANQLLKAEDTLAWLEKYYLSVDDFEELAQTNLVSAKLATHLFGDKVEQFFYENQLNYVGAATYEVILDDEGLALELFYALQEGEISFQEIARQYIQNPEIRRAGGYQGIKRRSDFRPEIAAAVFATNPPQLLQPIITAKGVHLIWVEEIIKPQLDEQLRGKILGDLFTAWLKQQLEQLEIVPQMDVNTNYPKEIIKLKSSQAA</sequence>
<evidence type="ECO:0000256" key="2">
    <source>
        <dbReference type="ARBA" id="ARBA00013194"/>
    </source>
</evidence>
<organism evidence="8 9">
    <name type="scientific">Nostoc sphaeroides CCNUC1</name>
    <dbReference type="NCBI Taxonomy" id="2653204"/>
    <lineage>
        <taxon>Bacteria</taxon>
        <taxon>Bacillati</taxon>
        <taxon>Cyanobacteriota</taxon>
        <taxon>Cyanophyceae</taxon>
        <taxon>Nostocales</taxon>
        <taxon>Nostocaceae</taxon>
        <taxon>Nostoc</taxon>
    </lineage>
</organism>
<proteinExistence type="predicted"/>
<evidence type="ECO:0000313" key="8">
    <source>
        <dbReference type="EMBL" id="QFS50158.1"/>
    </source>
</evidence>
<evidence type="ECO:0000256" key="5">
    <source>
        <dbReference type="ARBA" id="ARBA00023235"/>
    </source>
</evidence>
<dbReference type="AlphaFoldDB" id="A0A5P8WBJ4"/>
<comment type="catalytic activity">
    <reaction evidence="1">
        <text>[protein]-peptidylproline (omega=180) = [protein]-peptidylproline (omega=0)</text>
        <dbReference type="Rhea" id="RHEA:16237"/>
        <dbReference type="Rhea" id="RHEA-COMP:10747"/>
        <dbReference type="Rhea" id="RHEA-COMP:10748"/>
        <dbReference type="ChEBI" id="CHEBI:83833"/>
        <dbReference type="ChEBI" id="CHEBI:83834"/>
        <dbReference type="EC" id="5.2.1.8"/>
    </reaction>
</comment>
<dbReference type="KEGG" id="nsh:GXM_07652"/>
<dbReference type="EMBL" id="CP045227">
    <property type="protein sequence ID" value="QFS50158.1"/>
    <property type="molecule type" value="Genomic_DNA"/>
</dbReference>
<dbReference type="GO" id="GO:0003755">
    <property type="term" value="F:peptidyl-prolyl cis-trans isomerase activity"/>
    <property type="evidence" value="ECO:0007669"/>
    <property type="project" value="UniProtKB-KW"/>
</dbReference>
<keyword evidence="4 6" id="KW-0697">Rotamase</keyword>
<accession>A0A5P8WBJ4</accession>
<keyword evidence="5 6" id="KW-0413">Isomerase</keyword>
<evidence type="ECO:0000256" key="3">
    <source>
        <dbReference type="ARBA" id="ARBA00022729"/>
    </source>
</evidence>
<dbReference type="Proteomes" id="UP000326678">
    <property type="component" value="Chromosome Gxm2"/>
</dbReference>
<feature type="domain" description="PpiC" evidence="7">
    <location>
        <begin position="125"/>
        <end position="208"/>
    </location>
</feature>
<dbReference type="PANTHER" id="PTHR47245">
    <property type="entry name" value="PEPTIDYLPROLYL ISOMERASE"/>
    <property type="match status" value="1"/>
</dbReference>
<dbReference type="InterPro" id="IPR000297">
    <property type="entry name" value="PPIase_PpiC"/>
</dbReference>
<dbReference type="Gene3D" id="3.10.50.40">
    <property type="match status" value="1"/>
</dbReference>